<feature type="compositionally biased region" description="Acidic residues" evidence="1">
    <location>
        <begin position="72"/>
        <end position="81"/>
    </location>
</feature>
<dbReference type="Proteomes" id="UP000789739">
    <property type="component" value="Unassembled WGS sequence"/>
</dbReference>
<sequence>MSGRRNYRNKRKPVRGGGHRFTPALRRSTAKRGEDEGMWDDNKEEEESSGEAESQEEQSKGSATEESKNDSENEDDAEAQDEPPSNPNRITKEDNMRNANPSAPRQMSRREREAAEKEAAREQYWKLHLEGKTEQAKADLARLALIRKQREEAANARKAKAEAKAAEQKARLEKEGRKIRK</sequence>
<dbReference type="PANTHER" id="PTHR22055">
    <property type="entry name" value="28 KDA HEAT- AND ACID-STABLE PHOSPHOPROTEIN PDGF-ASSOCIATED PROTEIN"/>
    <property type="match status" value="1"/>
</dbReference>
<dbReference type="AlphaFoldDB" id="A0A9N9BDT7"/>
<gene>
    <name evidence="3" type="ORF">PBRASI_LOCUS5761</name>
</gene>
<feature type="compositionally biased region" description="Basic and acidic residues" evidence="1">
    <location>
        <begin position="57"/>
        <end position="71"/>
    </location>
</feature>
<feature type="region of interest" description="Disordered" evidence="1">
    <location>
        <begin position="1"/>
        <end position="120"/>
    </location>
</feature>
<proteinExistence type="predicted"/>
<evidence type="ECO:0000313" key="3">
    <source>
        <dbReference type="EMBL" id="CAG8564377.1"/>
    </source>
</evidence>
<dbReference type="InterPro" id="IPR019380">
    <property type="entry name" value="Casein_kinase_sb_PP28"/>
</dbReference>
<dbReference type="InterPro" id="IPR039876">
    <property type="entry name" value="HAP28"/>
</dbReference>
<feature type="compositionally biased region" description="Basic and acidic residues" evidence="1">
    <location>
        <begin position="108"/>
        <end position="120"/>
    </location>
</feature>
<feature type="region of interest" description="Disordered" evidence="1">
    <location>
        <begin position="151"/>
        <end position="181"/>
    </location>
</feature>
<feature type="domain" description="Casein kinase substrate phosphoprotein PP28" evidence="2">
    <location>
        <begin position="86"/>
        <end position="162"/>
    </location>
</feature>
<feature type="compositionally biased region" description="Basic residues" evidence="1">
    <location>
        <begin position="1"/>
        <end position="18"/>
    </location>
</feature>
<dbReference type="OrthoDB" id="21120at2759"/>
<reference evidence="3" key="1">
    <citation type="submission" date="2021-06" db="EMBL/GenBank/DDBJ databases">
        <authorList>
            <person name="Kallberg Y."/>
            <person name="Tangrot J."/>
            <person name="Rosling A."/>
        </authorList>
    </citation>
    <scope>NUCLEOTIDE SEQUENCE</scope>
    <source>
        <strain evidence="3">BR232B</strain>
    </source>
</reference>
<name>A0A9N9BDT7_9GLOM</name>
<accession>A0A9N9BDT7</accession>
<evidence type="ECO:0000259" key="2">
    <source>
        <dbReference type="Pfam" id="PF10252"/>
    </source>
</evidence>
<feature type="compositionally biased region" description="Acidic residues" evidence="1">
    <location>
        <begin position="36"/>
        <end position="56"/>
    </location>
</feature>
<protein>
    <submittedName>
        <fullName evidence="3">6933_t:CDS:1</fullName>
    </submittedName>
</protein>
<dbReference type="EMBL" id="CAJVPI010000703">
    <property type="protein sequence ID" value="CAG8564377.1"/>
    <property type="molecule type" value="Genomic_DNA"/>
</dbReference>
<comment type="caution">
    <text evidence="3">The sequence shown here is derived from an EMBL/GenBank/DDBJ whole genome shotgun (WGS) entry which is preliminary data.</text>
</comment>
<keyword evidence="4" id="KW-1185">Reference proteome</keyword>
<evidence type="ECO:0000313" key="4">
    <source>
        <dbReference type="Proteomes" id="UP000789739"/>
    </source>
</evidence>
<organism evidence="3 4">
    <name type="scientific">Paraglomus brasilianum</name>
    <dbReference type="NCBI Taxonomy" id="144538"/>
    <lineage>
        <taxon>Eukaryota</taxon>
        <taxon>Fungi</taxon>
        <taxon>Fungi incertae sedis</taxon>
        <taxon>Mucoromycota</taxon>
        <taxon>Glomeromycotina</taxon>
        <taxon>Glomeromycetes</taxon>
        <taxon>Paraglomerales</taxon>
        <taxon>Paraglomeraceae</taxon>
        <taxon>Paraglomus</taxon>
    </lineage>
</organism>
<dbReference type="Pfam" id="PF10252">
    <property type="entry name" value="PP28"/>
    <property type="match status" value="1"/>
</dbReference>
<evidence type="ECO:0000256" key="1">
    <source>
        <dbReference type="SAM" id="MobiDB-lite"/>
    </source>
</evidence>